<sequence length="231" mass="25225">MKTMLALLLLAVVAACGCGQGAEYYCPLKPGETAIYQISFKGSALEEALNGKLVVSTLPFRHLQGKDCLVVKYDFQGFPLSIPTEFQFVVSGPEGIYLFAEQSIEDPQPKLLDPPSFVLKNPVQPGTSWEEKYLPLLGEENRKVTLTSVIESVSETVTVPAGTYKNCVVVRSTLKGISLAKTSPSLQVEGLSWFAPGVGEVKFIFRERKSDPDSDEVEAVEFVGQLESLSR</sequence>
<proteinExistence type="predicted"/>
<feature type="chain" id="PRO_5030981642" description="Lipoprotein" evidence="1">
    <location>
        <begin position="22"/>
        <end position="231"/>
    </location>
</feature>
<dbReference type="EMBL" id="DSXI01000412">
    <property type="protein sequence ID" value="HGS05480.1"/>
    <property type="molecule type" value="Genomic_DNA"/>
</dbReference>
<feature type="signal peptide" evidence="1">
    <location>
        <begin position="1"/>
        <end position="21"/>
    </location>
</feature>
<organism evidence="2">
    <name type="scientific">Desulfobacca acetoxidans</name>
    <dbReference type="NCBI Taxonomy" id="60893"/>
    <lineage>
        <taxon>Bacteria</taxon>
        <taxon>Pseudomonadati</taxon>
        <taxon>Thermodesulfobacteriota</taxon>
        <taxon>Desulfobaccia</taxon>
        <taxon>Desulfobaccales</taxon>
        <taxon>Desulfobaccaceae</taxon>
        <taxon>Desulfobacca</taxon>
    </lineage>
</organism>
<evidence type="ECO:0000256" key="1">
    <source>
        <dbReference type="SAM" id="SignalP"/>
    </source>
</evidence>
<keyword evidence="1" id="KW-0732">Signal</keyword>
<gene>
    <name evidence="2" type="ORF">ENT08_07055</name>
</gene>
<reference evidence="2" key="1">
    <citation type="journal article" date="2020" name="mSystems">
        <title>Genome- and Community-Level Interaction Insights into Carbon Utilization and Element Cycling Functions of Hydrothermarchaeota in Hydrothermal Sediment.</title>
        <authorList>
            <person name="Zhou Z."/>
            <person name="Liu Y."/>
            <person name="Xu W."/>
            <person name="Pan J."/>
            <person name="Luo Z.H."/>
            <person name="Li M."/>
        </authorList>
    </citation>
    <scope>NUCLEOTIDE SEQUENCE [LARGE SCALE GENOMIC DNA]</scope>
    <source>
        <strain evidence="2">SpSt-548</strain>
    </source>
</reference>
<accession>A0A7V4G8W9</accession>
<evidence type="ECO:0008006" key="3">
    <source>
        <dbReference type="Google" id="ProtNLM"/>
    </source>
</evidence>
<dbReference type="AlphaFoldDB" id="A0A7V4G8W9"/>
<dbReference type="PROSITE" id="PS51257">
    <property type="entry name" value="PROKAR_LIPOPROTEIN"/>
    <property type="match status" value="1"/>
</dbReference>
<name>A0A7V4G8W9_9BACT</name>
<protein>
    <recommendedName>
        <fullName evidence="3">Lipoprotein</fullName>
    </recommendedName>
</protein>
<evidence type="ECO:0000313" key="2">
    <source>
        <dbReference type="EMBL" id="HGS05480.1"/>
    </source>
</evidence>
<dbReference type="Gene3D" id="2.40.360.20">
    <property type="match status" value="1"/>
</dbReference>
<comment type="caution">
    <text evidence="2">The sequence shown here is derived from an EMBL/GenBank/DDBJ whole genome shotgun (WGS) entry which is preliminary data.</text>
</comment>